<dbReference type="SMART" id="SM00387">
    <property type="entry name" value="HATPase_c"/>
    <property type="match status" value="1"/>
</dbReference>
<dbReference type="RefSeq" id="WP_092619321.1">
    <property type="nucleotide sequence ID" value="NZ_FNCV01000006.1"/>
</dbReference>
<dbReference type="PROSITE" id="PS50109">
    <property type="entry name" value="HIS_KIN"/>
    <property type="match status" value="1"/>
</dbReference>
<evidence type="ECO:0000256" key="2">
    <source>
        <dbReference type="ARBA" id="ARBA00012438"/>
    </source>
</evidence>
<dbReference type="PANTHER" id="PTHR43047">
    <property type="entry name" value="TWO-COMPONENT HISTIDINE PROTEIN KINASE"/>
    <property type="match status" value="1"/>
</dbReference>
<dbReference type="CDD" id="cd00082">
    <property type="entry name" value="HisKA"/>
    <property type="match status" value="1"/>
</dbReference>
<accession>A0A1G8BK45</accession>
<name>A0A1G8BK45_9PROT</name>
<keyword evidence="5 8" id="KW-0418">Kinase</keyword>
<keyword evidence="9" id="KW-1185">Reference proteome</keyword>
<dbReference type="Gene3D" id="1.10.287.130">
    <property type="match status" value="1"/>
</dbReference>
<dbReference type="Proteomes" id="UP000217076">
    <property type="component" value="Unassembled WGS sequence"/>
</dbReference>
<dbReference type="EMBL" id="FNCV01000006">
    <property type="protein sequence ID" value="SDH33607.1"/>
    <property type="molecule type" value="Genomic_DNA"/>
</dbReference>
<keyword evidence="4" id="KW-0808">Transferase</keyword>
<dbReference type="GO" id="GO:0009927">
    <property type="term" value="F:histidine phosphotransfer kinase activity"/>
    <property type="evidence" value="ECO:0007669"/>
    <property type="project" value="TreeGrafter"/>
</dbReference>
<feature type="domain" description="Histidine kinase" evidence="7">
    <location>
        <begin position="164"/>
        <end position="381"/>
    </location>
</feature>
<sequence length="383" mass="40364">MQHHPPGPPHDPSRDPLIEPLAQLVHQAPIGLAEIAEDGTVLLINPTAAQVLMPFVVDRRLDNLFVALGPAGEALKSLCQASGRRAGRLLHGYRINRPGGGPTTEGPTTGGPTTLGVNVTRAEVDRLIVVLEDLSELIAAERAARQAQAQADAANMAKSSFLAGTSHELRQPLNAILGFAEVMREEVFGPLPERYRGYLGDIHSAGGHLLALINDLLDLSKVEAGEMHLARDPVDLDAVFADCRRLFAARAEAKNLDLQAEAGGLVVLADRRRLDQVLINLVSNALKFTPAGGTVRLAADPEPPDRVRLTVTDSGVGIAPEDLNRVMQPFGQTAEGRRQDDGTGLGLSLARALAEAMGGGLELASQPGVGTTATVLLPAPPAD</sequence>
<dbReference type="CDD" id="cd16922">
    <property type="entry name" value="HATPase_EvgS-ArcB-TorS-like"/>
    <property type="match status" value="1"/>
</dbReference>
<comment type="catalytic activity">
    <reaction evidence="1">
        <text>ATP + protein L-histidine = ADP + protein N-phospho-L-histidine.</text>
        <dbReference type="EC" id="2.7.13.3"/>
    </reaction>
</comment>
<feature type="region of interest" description="Disordered" evidence="6">
    <location>
        <begin position="93"/>
        <end position="114"/>
    </location>
</feature>
<dbReference type="GO" id="GO:0000155">
    <property type="term" value="F:phosphorelay sensor kinase activity"/>
    <property type="evidence" value="ECO:0007669"/>
    <property type="project" value="InterPro"/>
</dbReference>
<dbReference type="InterPro" id="IPR003661">
    <property type="entry name" value="HisK_dim/P_dom"/>
</dbReference>
<dbReference type="EC" id="2.7.13.3" evidence="2"/>
<evidence type="ECO:0000256" key="3">
    <source>
        <dbReference type="ARBA" id="ARBA00022553"/>
    </source>
</evidence>
<proteinExistence type="predicted"/>
<dbReference type="InterPro" id="IPR005467">
    <property type="entry name" value="His_kinase_dom"/>
</dbReference>
<dbReference type="SUPFAM" id="SSF47384">
    <property type="entry name" value="Homodimeric domain of signal transducing histidine kinase"/>
    <property type="match status" value="1"/>
</dbReference>
<dbReference type="STRING" id="83401.SAMN05421742_10658"/>
<dbReference type="Gene3D" id="3.30.565.10">
    <property type="entry name" value="Histidine kinase-like ATPase, C-terminal domain"/>
    <property type="match status" value="1"/>
</dbReference>
<dbReference type="Pfam" id="PF00512">
    <property type="entry name" value="HisKA"/>
    <property type="match status" value="1"/>
</dbReference>
<protein>
    <recommendedName>
        <fullName evidence="2">histidine kinase</fullName>
        <ecNumber evidence="2">2.7.13.3</ecNumber>
    </recommendedName>
</protein>
<dbReference type="SUPFAM" id="SSF55874">
    <property type="entry name" value="ATPase domain of HSP90 chaperone/DNA topoisomerase II/histidine kinase"/>
    <property type="match status" value="1"/>
</dbReference>
<evidence type="ECO:0000313" key="8">
    <source>
        <dbReference type="EMBL" id="SDH33607.1"/>
    </source>
</evidence>
<evidence type="ECO:0000256" key="5">
    <source>
        <dbReference type="ARBA" id="ARBA00022777"/>
    </source>
</evidence>
<gene>
    <name evidence="8" type="ORF">SAMN05421742_10658</name>
</gene>
<dbReference type="InterPro" id="IPR003594">
    <property type="entry name" value="HATPase_dom"/>
</dbReference>
<dbReference type="InterPro" id="IPR036890">
    <property type="entry name" value="HATPase_C_sf"/>
</dbReference>
<dbReference type="Pfam" id="PF02518">
    <property type="entry name" value="HATPase_c"/>
    <property type="match status" value="1"/>
</dbReference>
<dbReference type="OrthoDB" id="9813151at2"/>
<evidence type="ECO:0000256" key="4">
    <source>
        <dbReference type="ARBA" id="ARBA00022679"/>
    </source>
</evidence>
<evidence type="ECO:0000256" key="6">
    <source>
        <dbReference type="SAM" id="MobiDB-lite"/>
    </source>
</evidence>
<dbReference type="PRINTS" id="PR00344">
    <property type="entry name" value="BCTRLSENSOR"/>
</dbReference>
<dbReference type="InterPro" id="IPR004358">
    <property type="entry name" value="Sig_transdc_His_kin-like_C"/>
</dbReference>
<dbReference type="SMART" id="SM00388">
    <property type="entry name" value="HisKA"/>
    <property type="match status" value="1"/>
</dbReference>
<evidence type="ECO:0000259" key="7">
    <source>
        <dbReference type="PROSITE" id="PS50109"/>
    </source>
</evidence>
<evidence type="ECO:0000256" key="1">
    <source>
        <dbReference type="ARBA" id="ARBA00000085"/>
    </source>
</evidence>
<evidence type="ECO:0000313" key="9">
    <source>
        <dbReference type="Proteomes" id="UP000217076"/>
    </source>
</evidence>
<feature type="compositionally biased region" description="Low complexity" evidence="6">
    <location>
        <begin position="104"/>
        <end position="114"/>
    </location>
</feature>
<dbReference type="PANTHER" id="PTHR43047:SF72">
    <property type="entry name" value="OSMOSENSING HISTIDINE PROTEIN KINASE SLN1"/>
    <property type="match status" value="1"/>
</dbReference>
<dbReference type="AlphaFoldDB" id="A0A1G8BK45"/>
<reference evidence="9" key="1">
    <citation type="submission" date="2016-10" db="EMBL/GenBank/DDBJ databases">
        <authorList>
            <person name="Varghese N."/>
            <person name="Submissions S."/>
        </authorList>
    </citation>
    <scope>NUCLEOTIDE SEQUENCE [LARGE SCALE GENOMIC DNA]</scope>
    <source>
        <strain evidence="9">930I</strain>
    </source>
</reference>
<dbReference type="GO" id="GO:0005886">
    <property type="term" value="C:plasma membrane"/>
    <property type="evidence" value="ECO:0007669"/>
    <property type="project" value="TreeGrafter"/>
</dbReference>
<dbReference type="InterPro" id="IPR036097">
    <property type="entry name" value="HisK_dim/P_sf"/>
</dbReference>
<keyword evidence="3" id="KW-0597">Phosphoprotein</keyword>
<organism evidence="8 9">
    <name type="scientific">Roseospirillum parvum</name>
    <dbReference type="NCBI Taxonomy" id="83401"/>
    <lineage>
        <taxon>Bacteria</taxon>
        <taxon>Pseudomonadati</taxon>
        <taxon>Pseudomonadota</taxon>
        <taxon>Alphaproteobacteria</taxon>
        <taxon>Rhodospirillales</taxon>
        <taxon>Rhodospirillaceae</taxon>
        <taxon>Roseospirillum</taxon>
    </lineage>
</organism>